<feature type="binding site" evidence="7">
    <location>
        <position position="143"/>
    </location>
    <ligand>
        <name>substrate</name>
    </ligand>
</feature>
<feature type="binding site" evidence="7">
    <location>
        <position position="139"/>
    </location>
    <ligand>
        <name>S-adenosyl-L-methionine</name>
        <dbReference type="ChEBI" id="CHEBI:59789"/>
    </ligand>
</feature>
<evidence type="ECO:0000313" key="8">
    <source>
        <dbReference type="EMBL" id="QGT77666.1"/>
    </source>
</evidence>
<evidence type="ECO:0000256" key="6">
    <source>
        <dbReference type="ARBA" id="ARBA00022694"/>
    </source>
</evidence>
<dbReference type="EC" id="2.1.1.33" evidence="7"/>
<keyword evidence="6 7" id="KW-0819">tRNA processing</keyword>
<evidence type="ECO:0000256" key="4">
    <source>
        <dbReference type="ARBA" id="ARBA00022679"/>
    </source>
</evidence>
<proteinExistence type="inferred from homology"/>
<evidence type="ECO:0000256" key="5">
    <source>
        <dbReference type="ARBA" id="ARBA00022691"/>
    </source>
</evidence>
<protein>
    <recommendedName>
        <fullName evidence="7">tRNA (guanine-N(7)-)-methyltransferase</fullName>
        <ecNumber evidence="7">2.1.1.33</ecNumber>
    </recommendedName>
    <alternativeName>
        <fullName evidence="7">tRNA (guanine(46)-N(7))-methyltransferase</fullName>
    </alternativeName>
    <alternativeName>
        <fullName evidence="7">tRNA(m7G46)-methyltransferase</fullName>
    </alternativeName>
</protein>
<dbReference type="Pfam" id="PF02390">
    <property type="entry name" value="Methyltransf_4"/>
    <property type="match status" value="1"/>
</dbReference>
<dbReference type="InterPro" id="IPR003358">
    <property type="entry name" value="tRNA_(Gua-N-7)_MeTrfase_Trmb"/>
</dbReference>
<dbReference type="Proteomes" id="UP000427716">
    <property type="component" value="Chromosome"/>
</dbReference>
<keyword evidence="4 7" id="KW-0808">Transferase</keyword>
<feature type="binding site" evidence="7">
    <location>
        <position position="175"/>
    </location>
    <ligand>
        <name>substrate</name>
    </ligand>
</feature>
<accession>A0A6I6CT86</accession>
<dbReference type="SUPFAM" id="SSF53335">
    <property type="entry name" value="S-adenosyl-L-methionine-dependent methyltransferases"/>
    <property type="match status" value="1"/>
</dbReference>
<dbReference type="RefSeq" id="WP_136866755.1">
    <property type="nucleotide sequence ID" value="NZ_CP046415.1"/>
</dbReference>
<dbReference type="UniPathway" id="UPA00989"/>
<dbReference type="NCBIfam" id="TIGR00091">
    <property type="entry name" value="tRNA (guanosine(46)-N7)-methyltransferase TrmB"/>
    <property type="match status" value="1"/>
</dbReference>
<sequence length="233" mass="26784">MSETSQKSDGFRRRIRSFIRREGRLTPGQQRALNELGPKYLIEAEGPRIDPAELFGRTAPLTLEIGFGNGDSLVEMAAKDPEQDFIGIEVHRPGVGHLLNGIEHFGLTNLKAVCGDAVPFLEQRLGEQSLDRLLLYFPDPWHKKRHHKRRIVQTPFADLVATRLKPGGLWHLATDWAEYAEHMREVLDAHPAFTAEHEGTGENARPDWRPRTKFERRGEERGHQVFDLLYRRR</sequence>
<dbReference type="AlphaFoldDB" id="A0A6I6CT86"/>
<feature type="binding site" evidence="7">
    <location>
        <begin position="212"/>
        <end position="215"/>
    </location>
    <ligand>
        <name>substrate</name>
    </ligand>
</feature>
<organism evidence="8 9">
    <name type="scientific">Guyparkeria halophila</name>
    <dbReference type="NCBI Taxonomy" id="47960"/>
    <lineage>
        <taxon>Bacteria</taxon>
        <taxon>Pseudomonadati</taxon>
        <taxon>Pseudomonadota</taxon>
        <taxon>Gammaproteobacteria</taxon>
        <taxon>Chromatiales</taxon>
        <taxon>Thioalkalibacteraceae</taxon>
        <taxon>Guyparkeria</taxon>
    </lineage>
</organism>
<comment type="caution">
    <text evidence="7">Lacks conserved residue(s) required for the propagation of feature annotation.</text>
</comment>
<comment type="similarity">
    <text evidence="7">Belongs to the class I-like SAM-binding methyltransferase superfamily. TrmB family.</text>
</comment>
<feature type="binding site" evidence="7">
    <location>
        <position position="116"/>
    </location>
    <ligand>
        <name>S-adenosyl-L-methionine</name>
        <dbReference type="ChEBI" id="CHEBI:59789"/>
    </ligand>
</feature>
<dbReference type="CDD" id="cd02440">
    <property type="entry name" value="AdoMet_MTases"/>
    <property type="match status" value="1"/>
</dbReference>
<dbReference type="KEGG" id="ghl:GM160_01490"/>
<feature type="binding site" evidence="7">
    <location>
        <position position="64"/>
    </location>
    <ligand>
        <name>S-adenosyl-L-methionine</name>
        <dbReference type="ChEBI" id="CHEBI:59789"/>
    </ligand>
</feature>
<comment type="function">
    <text evidence="2 7">Catalyzes the formation of N(7)-methylguanine at position 46 (m7G46) in tRNA.</text>
</comment>
<keyword evidence="5 7" id="KW-0949">S-adenosyl-L-methionine</keyword>
<comment type="catalytic activity">
    <reaction evidence="1 7">
        <text>guanosine(46) in tRNA + S-adenosyl-L-methionine = N(7)-methylguanosine(46) in tRNA + S-adenosyl-L-homocysteine</text>
        <dbReference type="Rhea" id="RHEA:42708"/>
        <dbReference type="Rhea" id="RHEA-COMP:10188"/>
        <dbReference type="Rhea" id="RHEA-COMP:10189"/>
        <dbReference type="ChEBI" id="CHEBI:57856"/>
        <dbReference type="ChEBI" id="CHEBI:59789"/>
        <dbReference type="ChEBI" id="CHEBI:74269"/>
        <dbReference type="ChEBI" id="CHEBI:74480"/>
        <dbReference type="EC" id="2.1.1.33"/>
    </reaction>
</comment>
<dbReference type="PANTHER" id="PTHR23417:SF14">
    <property type="entry name" value="PENTACOTRIPEPTIDE-REPEAT REGION OF PRORP DOMAIN-CONTAINING PROTEIN"/>
    <property type="match status" value="1"/>
</dbReference>
<name>A0A6I6CT86_9GAMM</name>
<dbReference type="PANTHER" id="PTHR23417">
    <property type="entry name" value="3-DEOXY-D-MANNO-OCTULOSONIC-ACID TRANSFERASE/TRNA GUANINE-N 7 - -METHYLTRANSFERASE"/>
    <property type="match status" value="1"/>
</dbReference>
<dbReference type="InterPro" id="IPR055361">
    <property type="entry name" value="tRNA_methyltr_TrmB_bact"/>
</dbReference>
<dbReference type="Gene3D" id="3.40.50.150">
    <property type="entry name" value="Vaccinia Virus protein VP39"/>
    <property type="match status" value="1"/>
</dbReference>
<evidence type="ECO:0000256" key="1">
    <source>
        <dbReference type="ARBA" id="ARBA00000142"/>
    </source>
</evidence>
<gene>
    <name evidence="7 8" type="primary">trmB</name>
    <name evidence="8" type="ORF">GM160_01490</name>
</gene>
<dbReference type="InterPro" id="IPR029063">
    <property type="entry name" value="SAM-dependent_MTases_sf"/>
</dbReference>
<comment type="pathway">
    <text evidence="7">tRNA modification; N(7)-methylguanine-tRNA biosynthesis.</text>
</comment>
<evidence type="ECO:0000256" key="2">
    <source>
        <dbReference type="ARBA" id="ARBA00003015"/>
    </source>
</evidence>
<evidence type="ECO:0000256" key="7">
    <source>
        <dbReference type="HAMAP-Rule" id="MF_01057"/>
    </source>
</evidence>
<evidence type="ECO:0000256" key="3">
    <source>
        <dbReference type="ARBA" id="ARBA00022603"/>
    </source>
</evidence>
<reference evidence="8 9" key="1">
    <citation type="submission" date="2019-11" db="EMBL/GenBank/DDBJ databases">
        <authorList>
            <person name="Zhang J."/>
            <person name="Sun C."/>
        </authorList>
    </citation>
    <scope>NUCLEOTIDE SEQUENCE [LARGE SCALE GENOMIC DNA]</scope>
    <source>
        <strain evidence="9">sp2</strain>
    </source>
</reference>
<dbReference type="GO" id="GO:0008176">
    <property type="term" value="F:tRNA (guanine(46)-N7)-methyltransferase activity"/>
    <property type="evidence" value="ECO:0007669"/>
    <property type="project" value="UniProtKB-UniRule"/>
</dbReference>
<keyword evidence="9" id="KW-1185">Reference proteome</keyword>
<dbReference type="PROSITE" id="PS51625">
    <property type="entry name" value="SAM_MT_TRMB"/>
    <property type="match status" value="1"/>
</dbReference>
<dbReference type="EMBL" id="CP046415">
    <property type="protein sequence ID" value="QGT77666.1"/>
    <property type="molecule type" value="Genomic_DNA"/>
</dbReference>
<evidence type="ECO:0000313" key="9">
    <source>
        <dbReference type="Proteomes" id="UP000427716"/>
    </source>
</evidence>
<keyword evidence="3 7" id="KW-0489">Methyltransferase</keyword>
<feature type="binding site" evidence="7">
    <location>
        <position position="89"/>
    </location>
    <ligand>
        <name>S-adenosyl-L-methionine</name>
        <dbReference type="ChEBI" id="CHEBI:59789"/>
    </ligand>
</feature>
<dbReference type="GO" id="GO:0043527">
    <property type="term" value="C:tRNA methyltransferase complex"/>
    <property type="evidence" value="ECO:0007669"/>
    <property type="project" value="TreeGrafter"/>
</dbReference>
<dbReference type="HAMAP" id="MF_01057">
    <property type="entry name" value="tRNA_methyltr_TrmB"/>
    <property type="match status" value="1"/>
</dbReference>